<feature type="repeat" description="RCC1" evidence="4">
    <location>
        <begin position="240"/>
        <end position="294"/>
    </location>
</feature>
<keyword evidence="1" id="KW-0677">Repeat</keyword>
<feature type="repeat" description="RCC1" evidence="4">
    <location>
        <begin position="350"/>
        <end position="411"/>
    </location>
</feature>
<evidence type="ECO:0000313" key="8">
    <source>
        <dbReference type="Proteomes" id="UP001642484"/>
    </source>
</evidence>
<feature type="active site" description="Glycyl thioester intermediate" evidence="3">
    <location>
        <position position="1262"/>
    </location>
</feature>
<reference evidence="7 8" key="1">
    <citation type="submission" date="2024-02" db="EMBL/GenBank/DDBJ databases">
        <authorList>
            <person name="Chen Y."/>
            <person name="Shah S."/>
            <person name="Dougan E. K."/>
            <person name="Thang M."/>
            <person name="Chan C."/>
        </authorList>
    </citation>
    <scope>NUCLEOTIDE SEQUENCE [LARGE SCALE GENOMIC DNA]</scope>
</reference>
<evidence type="ECO:0000259" key="6">
    <source>
        <dbReference type="PROSITE" id="PS50237"/>
    </source>
</evidence>
<feature type="compositionally biased region" description="Basic and acidic residues" evidence="5">
    <location>
        <begin position="15"/>
        <end position="26"/>
    </location>
</feature>
<feature type="repeat" description="RCC1" evidence="4">
    <location>
        <begin position="133"/>
        <end position="185"/>
    </location>
</feature>
<feature type="repeat" description="RCC1" evidence="4">
    <location>
        <begin position="295"/>
        <end position="349"/>
    </location>
</feature>
<evidence type="ECO:0000256" key="4">
    <source>
        <dbReference type="PROSITE-ProRule" id="PRU00235"/>
    </source>
</evidence>
<evidence type="ECO:0000256" key="2">
    <source>
        <dbReference type="ARBA" id="ARBA00022786"/>
    </source>
</evidence>
<protein>
    <recommendedName>
        <fullName evidence="6">HECT domain-containing protein</fullName>
    </recommendedName>
</protein>
<dbReference type="EMBL" id="CAXAMN010027583">
    <property type="protein sequence ID" value="CAK9111632.1"/>
    <property type="molecule type" value="Genomic_DNA"/>
</dbReference>
<evidence type="ECO:0000256" key="3">
    <source>
        <dbReference type="PROSITE-ProRule" id="PRU00104"/>
    </source>
</evidence>
<dbReference type="Proteomes" id="UP001642484">
    <property type="component" value="Unassembled WGS sequence"/>
</dbReference>
<comment type="caution">
    <text evidence="7">The sequence shown here is derived from an EMBL/GenBank/DDBJ whole genome shotgun (WGS) entry which is preliminary data.</text>
</comment>
<feature type="region of interest" description="Disordered" evidence="5">
    <location>
        <begin position="472"/>
        <end position="512"/>
    </location>
</feature>
<dbReference type="InterPro" id="IPR051709">
    <property type="entry name" value="Ub-ligase/GTPase-reg"/>
</dbReference>
<dbReference type="Gene3D" id="3.30.2160.10">
    <property type="entry name" value="Hect, E3 ligase catalytic domain"/>
    <property type="match status" value="1"/>
</dbReference>
<dbReference type="CDD" id="cd00078">
    <property type="entry name" value="HECTc"/>
    <property type="match status" value="1"/>
</dbReference>
<dbReference type="Gene3D" id="3.90.1750.10">
    <property type="entry name" value="Hect, E3 ligase catalytic domains"/>
    <property type="match status" value="1"/>
</dbReference>
<name>A0ABP0SH03_9DINO</name>
<evidence type="ECO:0000313" key="7">
    <source>
        <dbReference type="EMBL" id="CAK9111632.1"/>
    </source>
</evidence>
<feature type="compositionally biased region" description="Pro residues" evidence="5">
    <location>
        <begin position="475"/>
        <end position="491"/>
    </location>
</feature>
<dbReference type="Gene3D" id="3.30.2410.10">
    <property type="entry name" value="Hect, E3 ligase catalytic domain"/>
    <property type="match status" value="1"/>
</dbReference>
<accession>A0ABP0SH03</accession>
<sequence length="1294" mass="142361">MFSSTAPLNLAASTAEDRRGQGPGPEERYILTWGANANRQCLSDEARVIPSPKHVPFLRPLRSFCAGWDGSLLLDSEGALWGGGSNRGQCLSEELSDEHVPLSRLDVAELDAVPFEAADMGRDHIMAILEGGRAVISWGPSNEFGQIGHGLPYRSRVRPGVVHLGGVLVKQVACGEHHSLVLTAHGEVYSFGCNLHGALGSGRCGSQEQAERVLGNHLRSMPVRGIAAGPQSSMALSIGGHVFCWGCNSRGRLGLGPAYDQEPTVLAPVSVPTLPGVARAIAAGGQHSAVILRRGRLFLAGDNRSGQLGQSRKDVDWTSTFFELPFQDYMLRVRTVALGKKHTLILSYDGELYACGCNAEGQLGSRASSSDGTPVDVPTRVKLEVEGTSDKDCMVVGLSSCHDHTVAMVISMPKIIEETKMIQGRPQTSASTRDGRRWNGDAAAHQPLDAAAAARANRAAMFIKTMNTIHEELPPAQPPDASPDLSMPPRPSTGQRHSEVLTSGCTSRVGRSPRGRISVALPRLRRTGASGGDEGLLEEVVLLQPVVQPGVAASVGFASLSVAKLLDLIQAAQGGPGAMEDLRSSLSAAFSSPSLLNASFCFPGLYKPRLDAGGLLKVFKGLIGSEELFAQVEMHMVNAAFEGLSLWANDHDEAASLIHRDQLRGLAALLLSPVLVDPGKPQPYEVMCRIMRLVAWMPAEGRRELQELLIDDCSEEEVLRSLVSRVRLHCDETVLRAHQMQRLSPEIWEGLMLLQLLWGTNEAIAQRLAKSLRSSEWPEADFGQSLAQTLSQLGKPAASVLGRFTLAPQVRPPVPSSEFHLQSLAEEKVPPELEFRLFVENACAGPITPSEVLELPLYAARTDYGFEYVLPSKMRSFMANRNLVPVSYTRKVLQVENHHAQVYLQHQVARRVAADLEVLPGHEIHIDPALLFFILKVHRDRILEDTTAALQKATPEDLRRQLKVVFEGEQGVDEGGLAREFFRLLSAHVFTVEGGLFDPLVAQNARVLWFNSASVRESTEFWLAGVILGLVVYNNMPGLDVRFPPVVFKKIKNEPLVLEDLRQVHPDTYLSLRSLLSWEPEEELDEEERNAIFENTFCLDFVVTYEMNGATETRELCEGGKDRVVSYKNREEFVRLYCEWLLTQSVERQFEPFRKGVRRVCDSPLFNALHSAELELIVCGEQALDFAQLRKNAHYDGYQEDSSYIDSFWKLLMNFDLVQKKRFLSFVTGSDLAPVGGLQELQLVIQRNGDEPTERLPTAHTCFNLLLLPEYGDSSKLERMIVTAMHNAEGFGLE</sequence>
<feature type="region of interest" description="Disordered" evidence="5">
    <location>
        <begin position="1"/>
        <end position="26"/>
    </location>
</feature>
<dbReference type="PROSITE" id="PS50012">
    <property type="entry name" value="RCC1_3"/>
    <property type="match status" value="5"/>
</dbReference>
<dbReference type="PROSITE" id="PS00626">
    <property type="entry name" value="RCC1_2"/>
    <property type="match status" value="2"/>
</dbReference>
<organism evidence="7 8">
    <name type="scientific">Durusdinium trenchii</name>
    <dbReference type="NCBI Taxonomy" id="1381693"/>
    <lineage>
        <taxon>Eukaryota</taxon>
        <taxon>Sar</taxon>
        <taxon>Alveolata</taxon>
        <taxon>Dinophyceae</taxon>
        <taxon>Suessiales</taxon>
        <taxon>Symbiodiniaceae</taxon>
        <taxon>Durusdinium</taxon>
    </lineage>
</organism>
<dbReference type="InterPro" id="IPR009091">
    <property type="entry name" value="RCC1/BLIP-II"/>
</dbReference>
<evidence type="ECO:0000256" key="5">
    <source>
        <dbReference type="SAM" id="MobiDB-lite"/>
    </source>
</evidence>
<dbReference type="InterPro" id="IPR000569">
    <property type="entry name" value="HECT_dom"/>
</dbReference>
<dbReference type="Pfam" id="PF25390">
    <property type="entry name" value="WD40_RLD"/>
    <property type="match status" value="1"/>
</dbReference>
<gene>
    <name evidence="7" type="ORF">CCMP2556_LOCUS51800</name>
</gene>
<dbReference type="PROSITE" id="PS50237">
    <property type="entry name" value="HECT"/>
    <property type="match status" value="1"/>
</dbReference>
<feature type="repeat" description="RCC1" evidence="4">
    <location>
        <begin position="186"/>
        <end position="239"/>
    </location>
</feature>
<keyword evidence="8" id="KW-1185">Reference proteome</keyword>
<dbReference type="InterPro" id="IPR035983">
    <property type="entry name" value="Hect_E3_ubiquitin_ligase"/>
</dbReference>
<dbReference type="Pfam" id="PF00632">
    <property type="entry name" value="HECT"/>
    <property type="match status" value="1"/>
</dbReference>
<feature type="compositionally biased region" description="Polar residues" evidence="5">
    <location>
        <begin position="492"/>
        <end position="506"/>
    </location>
</feature>
<dbReference type="SUPFAM" id="SSF50985">
    <property type="entry name" value="RCC1/BLIP-II"/>
    <property type="match status" value="1"/>
</dbReference>
<dbReference type="PANTHER" id="PTHR45622:SF60">
    <property type="entry name" value="UBIQUITIN-PROTEIN LIGASE E3A"/>
    <property type="match status" value="1"/>
</dbReference>
<dbReference type="PRINTS" id="PR00633">
    <property type="entry name" value="RCCNDNSATION"/>
</dbReference>
<dbReference type="Gene3D" id="2.130.10.30">
    <property type="entry name" value="Regulator of chromosome condensation 1/beta-lactamase-inhibitor protein II"/>
    <property type="match status" value="2"/>
</dbReference>
<feature type="domain" description="HECT" evidence="6">
    <location>
        <begin position="954"/>
        <end position="1294"/>
    </location>
</feature>
<dbReference type="PANTHER" id="PTHR45622">
    <property type="entry name" value="UBIQUITIN-PROTEIN LIGASE E3A-RELATED"/>
    <property type="match status" value="1"/>
</dbReference>
<evidence type="ECO:0000256" key="1">
    <source>
        <dbReference type="ARBA" id="ARBA00022737"/>
    </source>
</evidence>
<dbReference type="SMART" id="SM00119">
    <property type="entry name" value="HECTc"/>
    <property type="match status" value="1"/>
</dbReference>
<proteinExistence type="predicted"/>
<dbReference type="InterPro" id="IPR000408">
    <property type="entry name" value="Reg_chr_condens"/>
</dbReference>
<dbReference type="SUPFAM" id="SSF56204">
    <property type="entry name" value="Hect, E3 ligase catalytic domain"/>
    <property type="match status" value="1"/>
</dbReference>
<keyword evidence="2 3" id="KW-0833">Ubl conjugation pathway</keyword>
<dbReference type="InterPro" id="IPR058923">
    <property type="entry name" value="RCC1-like_dom"/>
</dbReference>